<dbReference type="STRING" id="1336337.A0A3N4K2Y8"/>
<feature type="compositionally biased region" description="Basic and acidic residues" evidence="4">
    <location>
        <begin position="429"/>
        <end position="440"/>
    </location>
</feature>
<dbReference type="SMART" id="SM00320">
    <property type="entry name" value="WD40"/>
    <property type="match status" value="6"/>
</dbReference>
<dbReference type="GO" id="GO:0005737">
    <property type="term" value="C:cytoplasm"/>
    <property type="evidence" value="ECO:0007669"/>
    <property type="project" value="TreeGrafter"/>
</dbReference>
<keyword evidence="6" id="KW-1185">Reference proteome</keyword>
<dbReference type="InterPro" id="IPR015943">
    <property type="entry name" value="WD40/YVTN_repeat-like_dom_sf"/>
</dbReference>
<feature type="repeat" description="WD" evidence="3">
    <location>
        <begin position="714"/>
        <end position="737"/>
    </location>
</feature>
<feature type="repeat" description="WD" evidence="3">
    <location>
        <begin position="180"/>
        <end position="221"/>
    </location>
</feature>
<dbReference type="GO" id="GO:0045717">
    <property type="term" value="P:negative regulation of fatty acid biosynthetic process"/>
    <property type="evidence" value="ECO:0007669"/>
    <property type="project" value="TreeGrafter"/>
</dbReference>
<evidence type="ECO:0000313" key="6">
    <source>
        <dbReference type="Proteomes" id="UP000276215"/>
    </source>
</evidence>
<feature type="repeat" description="WD" evidence="3">
    <location>
        <begin position="83"/>
        <end position="126"/>
    </location>
</feature>
<protein>
    <submittedName>
        <fullName evidence="5">WD40 repeat-like protein</fullName>
    </submittedName>
</protein>
<feature type="compositionally biased region" description="Low complexity" evidence="4">
    <location>
        <begin position="306"/>
        <end position="321"/>
    </location>
</feature>
<feature type="region of interest" description="Disordered" evidence="4">
    <location>
        <begin position="379"/>
        <end position="465"/>
    </location>
</feature>
<evidence type="ECO:0000256" key="3">
    <source>
        <dbReference type="PROSITE-ProRule" id="PRU00221"/>
    </source>
</evidence>
<dbReference type="GO" id="GO:0080008">
    <property type="term" value="C:Cul4-RING E3 ubiquitin ligase complex"/>
    <property type="evidence" value="ECO:0007669"/>
    <property type="project" value="TreeGrafter"/>
</dbReference>
<dbReference type="Proteomes" id="UP000276215">
    <property type="component" value="Unassembled WGS sequence"/>
</dbReference>
<dbReference type="EMBL" id="ML120356">
    <property type="protein sequence ID" value="RPB04937.1"/>
    <property type="molecule type" value="Genomic_DNA"/>
</dbReference>
<dbReference type="PANTHER" id="PTHR15574:SF40">
    <property type="entry name" value="WD AND TETRATRICOPEPTIDE REPEATS PROTEIN 1"/>
    <property type="match status" value="1"/>
</dbReference>
<gene>
    <name evidence="5" type="ORF">L873DRAFT_1758684</name>
</gene>
<name>A0A3N4K2Y8_9PEZI</name>
<dbReference type="InterPro" id="IPR001680">
    <property type="entry name" value="WD40_rpt"/>
</dbReference>
<accession>A0A3N4K2Y8</accession>
<dbReference type="PROSITE" id="PS50082">
    <property type="entry name" value="WD_REPEATS_2"/>
    <property type="match status" value="4"/>
</dbReference>
<dbReference type="InterPro" id="IPR045151">
    <property type="entry name" value="DCAF8"/>
</dbReference>
<evidence type="ECO:0000256" key="4">
    <source>
        <dbReference type="SAM" id="MobiDB-lite"/>
    </source>
</evidence>
<dbReference type="Gene3D" id="2.130.10.10">
    <property type="entry name" value="YVTN repeat-like/Quinoprotein amine dehydrogenase"/>
    <property type="match status" value="3"/>
</dbReference>
<dbReference type="Pfam" id="PF00400">
    <property type="entry name" value="WD40"/>
    <property type="match status" value="4"/>
</dbReference>
<feature type="compositionally biased region" description="Basic and acidic residues" evidence="4">
    <location>
        <begin position="391"/>
        <end position="412"/>
    </location>
</feature>
<dbReference type="PANTHER" id="PTHR15574">
    <property type="entry name" value="WD REPEAT DOMAIN-CONTAINING FAMILY"/>
    <property type="match status" value="1"/>
</dbReference>
<keyword evidence="2" id="KW-0677">Repeat</keyword>
<dbReference type="InterPro" id="IPR036322">
    <property type="entry name" value="WD40_repeat_dom_sf"/>
</dbReference>
<evidence type="ECO:0000256" key="1">
    <source>
        <dbReference type="ARBA" id="ARBA00022574"/>
    </source>
</evidence>
<evidence type="ECO:0000256" key="2">
    <source>
        <dbReference type="ARBA" id="ARBA00022737"/>
    </source>
</evidence>
<dbReference type="SUPFAM" id="SSF50978">
    <property type="entry name" value="WD40 repeat-like"/>
    <property type="match status" value="1"/>
</dbReference>
<feature type="repeat" description="WD" evidence="3">
    <location>
        <begin position="39"/>
        <end position="69"/>
    </location>
</feature>
<evidence type="ECO:0000313" key="5">
    <source>
        <dbReference type="EMBL" id="RPB04937.1"/>
    </source>
</evidence>
<dbReference type="PROSITE" id="PS50294">
    <property type="entry name" value="WD_REPEATS_REGION"/>
    <property type="match status" value="1"/>
</dbReference>
<feature type="compositionally biased region" description="Acidic residues" evidence="4">
    <location>
        <begin position="448"/>
        <end position="457"/>
    </location>
</feature>
<proteinExistence type="predicted"/>
<keyword evidence="1 3" id="KW-0853">WD repeat</keyword>
<dbReference type="OrthoDB" id="4869960at2759"/>
<reference evidence="5 6" key="1">
    <citation type="journal article" date="2018" name="Nat. Ecol. Evol.">
        <title>Pezizomycetes genomes reveal the molecular basis of ectomycorrhizal truffle lifestyle.</title>
        <authorList>
            <person name="Murat C."/>
            <person name="Payen T."/>
            <person name="Noel B."/>
            <person name="Kuo A."/>
            <person name="Morin E."/>
            <person name="Chen J."/>
            <person name="Kohler A."/>
            <person name="Krizsan K."/>
            <person name="Balestrini R."/>
            <person name="Da Silva C."/>
            <person name="Montanini B."/>
            <person name="Hainaut M."/>
            <person name="Levati E."/>
            <person name="Barry K.W."/>
            <person name="Belfiori B."/>
            <person name="Cichocki N."/>
            <person name="Clum A."/>
            <person name="Dockter R.B."/>
            <person name="Fauchery L."/>
            <person name="Guy J."/>
            <person name="Iotti M."/>
            <person name="Le Tacon F."/>
            <person name="Lindquist E.A."/>
            <person name="Lipzen A."/>
            <person name="Malagnac F."/>
            <person name="Mello A."/>
            <person name="Molinier V."/>
            <person name="Miyauchi S."/>
            <person name="Poulain J."/>
            <person name="Riccioni C."/>
            <person name="Rubini A."/>
            <person name="Sitrit Y."/>
            <person name="Splivallo R."/>
            <person name="Traeger S."/>
            <person name="Wang M."/>
            <person name="Zifcakova L."/>
            <person name="Wipf D."/>
            <person name="Zambonelli A."/>
            <person name="Paolocci F."/>
            <person name="Nowrousian M."/>
            <person name="Ottonello S."/>
            <person name="Baldrian P."/>
            <person name="Spatafora J.W."/>
            <person name="Henrissat B."/>
            <person name="Nagy L.G."/>
            <person name="Aury J.M."/>
            <person name="Wincker P."/>
            <person name="Grigoriev I.V."/>
            <person name="Bonfante P."/>
            <person name="Martin F.M."/>
        </authorList>
    </citation>
    <scope>NUCLEOTIDE SEQUENCE [LARGE SCALE GENOMIC DNA]</scope>
    <source>
        <strain evidence="5 6">120613-1</strain>
    </source>
</reference>
<sequence>MMERRRLHRELNGARGIGSNASFYGARTWIERLDLIAELSGHEGCVNTLCWSRTGHLLASGSDDTQVNIHALYPDYTLNTRIDTGHTENIFSVKFMPGSSDRTILSAAGDGQVRIFDIEYAPRNSTAGSKSNRPVPSPSAPAIGQHFFFGRRMVVTGDGGGGGVTPLKEYSYSEHAHKVYRSHTARVKRIVTEDNPYTFLTCAEDGTVRQWDVRMPSEYYARPGSRRRARARGGMMVIDDWDDDSDDWSGSVSAGPPPLISYRKWGVELNAISCSTSRPYYIALGGRNLHCFLHDRRMTGRDLASERGSSSSPVSSSSSESTMRAMDTVTRCVRKFVPRPGGGSGWGAPHITSCKISDAYPDNLLVSWSGDGVYMFDINRSPDESGSGGGDGKKEKEKEAWDPDERRDKDASDPGPSSSRRRQSTAEPMSERPRESHDDSSSPSSSSEEGDDADSSEEDHHPVPREDQFLSTTGLLTSLQQKLTTLQTTPEAQADFSTSLLSTARQAYRRIRQRILTAEEHDLSSLTNPTLAENSSEFRRRRAERNARARERRKVRDWVRAVGYYARNVLLTGQQVGEGGREEDFEELEYTRDLKYRVFKLVCGILADGRDGGWEVIRGEDGGGFGFSQEGEEGEGEGEEEGEEARMLREYFTDLLINPDSRPILDGNGDAMYTSETELITTLRTIIAHQTIYLGHSNTLTIKDVTFIGQRDEYVVSGSDDGNFFIWDARSAQVVNILAADEEVVNVVVAHPHIPLLAVSGIGCRVGIFGVDGRLEGTGREGKRGRMGDLYAIVARNQGLNLGDHAGLGGREIVGGGGAVRAVCVPS</sequence>
<feature type="region of interest" description="Disordered" evidence="4">
    <location>
        <begin position="302"/>
        <end position="325"/>
    </location>
</feature>
<dbReference type="AlphaFoldDB" id="A0A3N4K2Y8"/>
<organism evidence="5 6">
    <name type="scientific">Choiromyces venosus 120613-1</name>
    <dbReference type="NCBI Taxonomy" id="1336337"/>
    <lineage>
        <taxon>Eukaryota</taxon>
        <taxon>Fungi</taxon>
        <taxon>Dikarya</taxon>
        <taxon>Ascomycota</taxon>
        <taxon>Pezizomycotina</taxon>
        <taxon>Pezizomycetes</taxon>
        <taxon>Pezizales</taxon>
        <taxon>Tuberaceae</taxon>
        <taxon>Choiromyces</taxon>
    </lineage>
</organism>